<reference evidence="2 3" key="1">
    <citation type="submission" date="2020-06" db="EMBL/GenBank/DDBJ databases">
        <authorList>
            <person name="Scott K."/>
        </authorList>
    </citation>
    <scope>NUCLEOTIDE SEQUENCE [LARGE SCALE GENOMIC DNA]</scope>
    <source>
        <strain evidence="2 3">HH1</strain>
    </source>
</reference>
<dbReference type="GO" id="GO:0008168">
    <property type="term" value="F:methyltransferase activity"/>
    <property type="evidence" value="ECO:0007669"/>
    <property type="project" value="UniProtKB-KW"/>
</dbReference>
<name>A0ABS0BXA2_9GAMM</name>
<evidence type="ECO:0000313" key="3">
    <source>
        <dbReference type="Proteomes" id="UP001193680"/>
    </source>
</evidence>
<dbReference type="SUPFAM" id="SSF53335">
    <property type="entry name" value="S-adenosyl-L-methionine-dependent methyltransferases"/>
    <property type="match status" value="1"/>
</dbReference>
<evidence type="ECO:0000259" key="1">
    <source>
        <dbReference type="Pfam" id="PF08241"/>
    </source>
</evidence>
<organism evidence="2 3">
    <name type="scientific">Thiomicrorhabdus heinhorstiae</name>
    <dbReference type="NCBI Taxonomy" id="2748010"/>
    <lineage>
        <taxon>Bacteria</taxon>
        <taxon>Pseudomonadati</taxon>
        <taxon>Pseudomonadota</taxon>
        <taxon>Gammaproteobacteria</taxon>
        <taxon>Thiotrichales</taxon>
        <taxon>Piscirickettsiaceae</taxon>
        <taxon>Thiomicrorhabdus</taxon>
    </lineage>
</organism>
<dbReference type="Gene3D" id="3.40.50.150">
    <property type="entry name" value="Vaccinia Virus protein VP39"/>
    <property type="match status" value="1"/>
</dbReference>
<dbReference type="PANTHER" id="PTHR43591">
    <property type="entry name" value="METHYLTRANSFERASE"/>
    <property type="match status" value="1"/>
</dbReference>
<dbReference type="GO" id="GO:0032259">
    <property type="term" value="P:methylation"/>
    <property type="evidence" value="ECO:0007669"/>
    <property type="project" value="UniProtKB-KW"/>
</dbReference>
<dbReference type="PANTHER" id="PTHR43591:SF110">
    <property type="entry name" value="RHODANESE DOMAIN-CONTAINING PROTEIN"/>
    <property type="match status" value="1"/>
</dbReference>
<accession>A0ABS0BXA2</accession>
<protein>
    <submittedName>
        <fullName evidence="2">Methyltransferase domain-containing protein</fullName>
    </submittedName>
</protein>
<keyword evidence="3" id="KW-1185">Reference proteome</keyword>
<dbReference type="CDD" id="cd02440">
    <property type="entry name" value="AdoMet_MTases"/>
    <property type="match status" value="1"/>
</dbReference>
<dbReference type="Pfam" id="PF08241">
    <property type="entry name" value="Methyltransf_11"/>
    <property type="match status" value="1"/>
</dbReference>
<evidence type="ECO:0000313" key="2">
    <source>
        <dbReference type="EMBL" id="MBF6058399.1"/>
    </source>
</evidence>
<dbReference type="InterPro" id="IPR013216">
    <property type="entry name" value="Methyltransf_11"/>
</dbReference>
<proteinExistence type="predicted"/>
<dbReference type="EMBL" id="JACBGI020000017">
    <property type="protein sequence ID" value="MBF6058399.1"/>
    <property type="molecule type" value="Genomic_DNA"/>
</dbReference>
<reference evidence="2 3" key="2">
    <citation type="submission" date="2020-11" db="EMBL/GenBank/DDBJ databases">
        <title>Sulfur oxidizing isolate from Hospital Hole Sinkhole.</title>
        <authorList>
            <person name="Scott K.M."/>
        </authorList>
    </citation>
    <scope>NUCLEOTIDE SEQUENCE [LARGE SCALE GENOMIC DNA]</scope>
    <source>
        <strain evidence="2 3">HH1</strain>
    </source>
</reference>
<sequence length="231" mass="26679">MEKTQAQILKHHGGDGDYAREMITRSYDRRHDVDFWEFWNAQMGSVIDHDDLIMDLGAGIGQFVNDLALRYAQNTVIGIEAAEYMLVAQLPLPENARMLLDDLNDPRNSISEGKVAAVMANMLVHELNQPVKLFQRVFSWLKPGGRFCLIDLVRQPLESYLEHKFPEESLWKEQVDKAAIEDVFQHFLEHNRYHTEDLIYMLKACGFEVVEITPGSRTVRLVVEKPLPLRQ</sequence>
<keyword evidence="2" id="KW-0489">Methyltransferase</keyword>
<gene>
    <name evidence="2" type="ORF">H8792_008605</name>
</gene>
<dbReference type="InterPro" id="IPR029063">
    <property type="entry name" value="SAM-dependent_MTases_sf"/>
</dbReference>
<comment type="caution">
    <text evidence="2">The sequence shown here is derived from an EMBL/GenBank/DDBJ whole genome shotgun (WGS) entry which is preliminary data.</text>
</comment>
<dbReference type="Proteomes" id="UP001193680">
    <property type="component" value="Unassembled WGS sequence"/>
</dbReference>
<feature type="domain" description="Methyltransferase type 11" evidence="1">
    <location>
        <begin position="55"/>
        <end position="148"/>
    </location>
</feature>
<keyword evidence="2" id="KW-0808">Transferase</keyword>